<evidence type="ECO:0000256" key="2">
    <source>
        <dbReference type="ARBA" id="ARBA00022741"/>
    </source>
</evidence>
<evidence type="ECO:0000256" key="3">
    <source>
        <dbReference type="ARBA" id="ARBA00022840"/>
    </source>
</evidence>
<protein>
    <submittedName>
        <fullName evidence="7">ATP-grasp domain-containing protein</fullName>
    </submittedName>
</protein>
<evidence type="ECO:0000313" key="8">
    <source>
        <dbReference type="Proteomes" id="UP000326961"/>
    </source>
</evidence>
<dbReference type="Gene3D" id="3.30.1490.20">
    <property type="entry name" value="ATP-grasp fold, A domain"/>
    <property type="match status" value="1"/>
</dbReference>
<feature type="domain" description="ATP-grasp" evidence="5">
    <location>
        <begin position="116"/>
        <end position="288"/>
    </location>
</feature>
<dbReference type="EMBL" id="CP032452">
    <property type="protein sequence ID" value="QEZ68605.1"/>
    <property type="molecule type" value="Genomic_DNA"/>
</dbReference>
<dbReference type="AlphaFoldDB" id="A0A5P3XE48"/>
<dbReference type="PANTHER" id="PTHR43585:SF2">
    <property type="entry name" value="ATP-GRASP ENZYME FSQD"/>
    <property type="match status" value="1"/>
</dbReference>
<evidence type="ECO:0000313" key="7">
    <source>
        <dbReference type="EMBL" id="QEZ68605.1"/>
    </source>
</evidence>
<dbReference type="InterPro" id="IPR048764">
    <property type="entry name" value="PylC_N"/>
</dbReference>
<evidence type="ECO:0000256" key="1">
    <source>
        <dbReference type="ARBA" id="ARBA00022598"/>
    </source>
</evidence>
<keyword evidence="3 4" id="KW-0067">ATP-binding</keyword>
<dbReference type="Proteomes" id="UP000326961">
    <property type="component" value="Chromosome"/>
</dbReference>
<organism evidence="7 8">
    <name type="scientific">Paraclostridium bifermentans</name>
    <name type="common">Clostridium bifermentans</name>
    <dbReference type="NCBI Taxonomy" id="1490"/>
    <lineage>
        <taxon>Bacteria</taxon>
        <taxon>Bacillati</taxon>
        <taxon>Bacillota</taxon>
        <taxon>Clostridia</taxon>
        <taxon>Peptostreptococcales</taxon>
        <taxon>Peptostreptococcaceae</taxon>
        <taxon>Paraclostridium</taxon>
    </lineage>
</organism>
<reference evidence="6 9" key="2">
    <citation type="submission" date="2020-04" db="EMBL/GenBank/DDBJ databases">
        <authorList>
            <person name="Hitch T.C.A."/>
            <person name="Wylensek D."/>
            <person name="Clavel T."/>
        </authorList>
    </citation>
    <scope>NUCLEOTIDE SEQUENCE [LARGE SCALE GENOMIC DNA]</scope>
    <source>
        <strain evidence="6 9">Med78_4-601-WT-2</strain>
    </source>
</reference>
<dbReference type="GO" id="GO:0046872">
    <property type="term" value="F:metal ion binding"/>
    <property type="evidence" value="ECO:0007669"/>
    <property type="project" value="InterPro"/>
</dbReference>
<accession>A0A5P3XE48</accession>
<dbReference type="Pfam" id="PF02655">
    <property type="entry name" value="ATP-grasp_3"/>
    <property type="match status" value="1"/>
</dbReference>
<dbReference type="GO" id="GO:0005524">
    <property type="term" value="F:ATP binding"/>
    <property type="evidence" value="ECO:0007669"/>
    <property type="project" value="UniProtKB-UniRule"/>
</dbReference>
<dbReference type="Proteomes" id="UP000573963">
    <property type="component" value="Unassembled WGS sequence"/>
</dbReference>
<gene>
    <name evidence="7" type="ORF">D4A35_06495</name>
    <name evidence="6" type="ORF">HF875_08690</name>
</gene>
<dbReference type="InterPro" id="IPR003806">
    <property type="entry name" value="ATP-grasp_PylC-type"/>
</dbReference>
<dbReference type="PANTHER" id="PTHR43585">
    <property type="entry name" value="FUMIPYRROLE BIOSYNTHESIS PROTEIN C"/>
    <property type="match status" value="1"/>
</dbReference>
<proteinExistence type="predicted"/>
<dbReference type="PROSITE" id="PS50975">
    <property type="entry name" value="ATP_GRASP"/>
    <property type="match status" value="1"/>
</dbReference>
<evidence type="ECO:0000256" key="4">
    <source>
        <dbReference type="PROSITE-ProRule" id="PRU00409"/>
    </source>
</evidence>
<dbReference type="Pfam" id="PF21360">
    <property type="entry name" value="PylC-like_N"/>
    <property type="match status" value="1"/>
</dbReference>
<dbReference type="InterPro" id="IPR011761">
    <property type="entry name" value="ATP-grasp"/>
</dbReference>
<dbReference type="InterPro" id="IPR013815">
    <property type="entry name" value="ATP_grasp_subdomain_1"/>
</dbReference>
<dbReference type="EMBL" id="JABAFD010000004">
    <property type="protein sequence ID" value="NME09597.1"/>
    <property type="molecule type" value="Genomic_DNA"/>
</dbReference>
<reference evidence="7 8" key="1">
    <citation type="submission" date="2018-09" db="EMBL/GenBank/DDBJ databases">
        <title>A clostridial neurotoxin that targets Anopheles mosquitoes.</title>
        <authorList>
            <person name="Contreras E."/>
            <person name="Masuyer G."/>
            <person name="Qureshi N."/>
            <person name="Chawla S."/>
            <person name="Lim H.L."/>
            <person name="Chen J."/>
            <person name="Stenmark P."/>
            <person name="Gill S."/>
        </authorList>
    </citation>
    <scope>NUCLEOTIDE SEQUENCE [LARGE SCALE GENOMIC DNA]</scope>
    <source>
        <strain evidence="7 8">Cbm</strain>
    </source>
</reference>
<dbReference type="Gene3D" id="3.30.470.20">
    <property type="entry name" value="ATP-grasp fold, B domain"/>
    <property type="match status" value="1"/>
</dbReference>
<evidence type="ECO:0000259" key="5">
    <source>
        <dbReference type="PROSITE" id="PS50975"/>
    </source>
</evidence>
<dbReference type="InterPro" id="IPR052032">
    <property type="entry name" value="ATP-dep_AA_Ligase"/>
</dbReference>
<name>A0A5P3XE48_PARBF</name>
<dbReference type="RefSeq" id="WP_150843263.1">
    <property type="nucleotide sequence ID" value="NZ_CP032452.1"/>
</dbReference>
<dbReference type="Gene3D" id="3.40.50.20">
    <property type="match status" value="1"/>
</dbReference>
<sequence length="316" mass="35676">MSRILVTGVGAAAGIAAAKYLLKNKHYVYGVNCLEYSAGFNMVDDYSVVPYAIDKSYITELINICKKNNIEYLIPTVDEELPKISENRDKFEQIGVRVLISSPSTIESCLDKYKFYESLYDASVKVAKAWKFDSDIELENIKYPLIAKPRTGRGGRGIYIINSNYDLKYIEGIEKKYILQEYIEGIEYSVDTLSDLKGNCLVAVPRSRLEIKGGVCWKGKIEKNVLIVDEAKKAVEKLGIVGPACLQLILGKDNSINIFEVNPRIGGTVSLSINAGVDIPELSLRILNKEHINEDELKYKELFISRYFEETFFYVN</sequence>
<dbReference type="SUPFAM" id="SSF56059">
    <property type="entry name" value="Glutathione synthetase ATP-binding domain-like"/>
    <property type="match status" value="1"/>
</dbReference>
<evidence type="ECO:0000313" key="9">
    <source>
        <dbReference type="Proteomes" id="UP000573963"/>
    </source>
</evidence>
<dbReference type="GO" id="GO:0016874">
    <property type="term" value="F:ligase activity"/>
    <property type="evidence" value="ECO:0007669"/>
    <property type="project" value="UniProtKB-KW"/>
</dbReference>
<keyword evidence="2 4" id="KW-0547">Nucleotide-binding</keyword>
<keyword evidence="1" id="KW-0436">Ligase</keyword>
<evidence type="ECO:0000313" key="6">
    <source>
        <dbReference type="EMBL" id="NME09597.1"/>
    </source>
</evidence>